<accession>A0A2P5E2I4</accession>
<gene>
    <name evidence="11" type="ORF">PanWU01x14_009870</name>
</gene>
<dbReference type="GO" id="GO:0005506">
    <property type="term" value="F:iron ion binding"/>
    <property type="evidence" value="ECO:0007669"/>
    <property type="project" value="InterPro"/>
</dbReference>
<dbReference type="SUPFAM" id="SSF48264">
    <property type="entry name" value="Cytochrome P450"/>
    <property type="match status" value="1"/>
</dbReference>
<organism evidence="11 12">
    <name type="scientific">Parasponia andersonii</name>
    <name type="common">Sponia andersonii</name>
    <dbReference type="NCBI Taxonomy" id="3476"/>
    <lineage>
        <taxon>Eukaryota</taxon>
        <taxon>Viridiplantae</taxon>
        <taxon>Streptophyta</taxon>
        <taxon>Embryophyta</taxon>
        <taxon>Tracheophyta</taxon>
        <taxon>Spermatophyta</taxon>
        <taxon>Magnoliopsida</taxon>
        <taxon>eudicotyledons</taxon>
        <taxon>Gunneridae</taxon>
        <taxon>Pentapetalae</taxon>
        <taxon>rosids</taxon>
        <taxon>fabids</taxon>
        <taxon>Rosales</taxon>
        <taxon>Cannabaceae</taxon>
        <taxon>Parasponia</taxon>
    </lineage>
</organism>
<comment type="subcellular location">
    <subcellularLocation>
        <location evidence="1">Membrane</location>
        <topology evidence="1">Single-pass membrane protein</topology>
    </subcellularLocation>
</comment>
<dbReference type="OrthoDB" id="1470350at2759"/>
<evidence type="ECO:0000256" key="7">
    <source>
        <dbReference type="ARBA" id="ARBA00023002"/>
    </source>
</evidence>
<keyword evidence="12" id="KW-1185">Reference proteome</keyword>
<dbReference type="EMBL" id="JXTB01000003">
    <property type="protein sequence ID" value="PON79755.1"/>
    <property type="molecule type" value="Genomic_DNA"/>
</dbReference>
<keyword evidence="7" id="KW-0560">Oxidoreductase</keyword>
<dbReference type="PANTHER" id="PTHR24282">
    <property type="entry name" value="CYTOCHROME P450 FAMILY MEMBER"/>
    <property type="match status" value="1"/>
</dbReference>
<evidence type="ECO:0000256" key="9">
    <source>
        <dbReference type="ARBA" id="ARBA00023033"/>
    </source>
</evidence>
<dbReference type="STRING" id="3476.A0A2P5E2I4"/>
<dbReference type="InterPro" id="IPR050665">
    <property type="entry name" value="Cytochrome_P450_Monooxygen"/>
</dbReference>
<evidence type="ECO:0000256" key="6">
    <source>
        <dbReference type="ARBA" id="ARBA00022989"/>
    </source>
</evidence>
<evidence type="ECO:0000256" key="5">
    <source>
        <dbReference type="ARBA" id="ARBA00022723"/>
    </source>
</evidence>
<evidence type="ECO:0000256" key="8">
    <source>
        <dbReference type="ARBA" id="ARBA00023004"/>
    </source>
</evidence>
<reference evidence="12" key="1">
    <citation type="submission" date="2016-06" db="EMBL/GenBank/DDBJ databases">
        <title>Parallel loss of symbiosis genes in relatives of nitrogen-fixing non-legume Parasponia.</title>
        <authorList>
            <person name="Van Velzen R."/>
            <person name="Holmer R."/>
            <person name="Bu F."/>
            <person name="Rutten L."/>
            <person name="Van Zeijl A."/>
            <person name="Liu W."/>
            <person name="Santuari L."/>
            <person name="Cao Q."/>
            <person name="Sharma T."/>
            <person name="Shen D."/>
            <person name="Roswanjaya Y."/>
            <person name="Wardhani T."/>
            <person name="Kalhor M.S."/>
            <person name="Jansen J."/>
            <person name="Van den Hoogen J."/>
            <person name="Gungor B."/>
            <person name="Hartog M."/>
            <person name="Hontelez J."/>
            <person name="Verver J."/>
            <person name="Yang W.-C."/>
            <person name="Schijlen E."/>
            <person name="Repin R."/>
            <person name="Schilthuizen M."/>
            <person name="Schranz E."/>
            <person name="Heidstra R."/>
            <person name="Miyata K."/>
            <person name="Fedorova E."/>
            <person name="Kohlen W."/>
            <person name="Bisseling T."/>
            <person name="Smit S."/>
            <person name="Geurts R."/>
        </authorList>
    </citation>
    <scope>NUCLEOTIDE SEQUENCE [LARGE SCALE GENOMIC DNA]</scope>
    <source>
        <strain evidence="12">cv. WU1-14</strain>
    </source>
</reference>
<dbReference type="InterPro" id="IPR036396">
    <property type="entry name" value="Cyt_P450_sf"/>
</dbReference>
<comment type="caution">
    <text evidence="11">The sequence shown here is derived from an EMBL/GenBank/DDBJ whole genome shotgun (WGS) entry which is preliminary data.</text>
</comment>
<dbReference type="GO" id="GO:0016020">
    <property type="term" value="C:membrane"/>
    <property type="evidence" value="ECO:0007669"/>
    <property type="project" value="UniProtKB-SubCell"/>
</dbReference>
<keyword evidence="4" id="KW-0812">Transmembrane</keyword>
<evidence type="ECO:0000256" key="2">
    <source>
        <dbReference type="ARBA" id="ARBA00010617"/>
    </source>
</evidence>
<name>A0A2P5E2I4_PARAD</name>
<dbReference type="GO" id="GO:0016705">
    <property type="term" value="F:oxidoreductase activity, acting on paired donors, with incorporation or reduction of molecular oxygen"/>
    <property type="evidence" value="ECO:0007669"/>
    <property type="project" value="InterPro"/>
</dbReference>
<dbReference type="GO" id="GO:0004497">
    <property type="term" value="F:monooxygenase activity"/>
    <property type="evidence" value="ECO:0007669"/>
    <property type="project" value="UniProtKB-KW"/>
</dbReference>
<evidence type="ECO:0000313" key="12">
    <source>
        <dbReference type="Proteomes" id="UP000237105"/>
    </source>
</evidence>
<evidence type="ECO:0000256" key="10">
    <source>
        <dbReference type="ARBA" id="ARBA00023136"/>
    </source>
</evidence>
<keyword evidence="3" id="KW-0349">Heme</keyword>
<dbReference type="GO" id="GO:0020037">
    <property type="term" value="F:heme binding"/>
    <property type="evidence" value="ECO:0007669"/>
    <property type="project" value="InterPro"/>
</dbReference>
<evidence type="ECO:0000313" key="11">
    <source>
        <dbReference type="EMBL" id="PON79755.1"/>
    </source>
</evidence>
<comment type="similarity">
    <text evidence="2">Belongs to the cytochrome P450 family.</text>
</comment>
<keyword evidence="8" id="KW-0408">Iron</keyword>
<evidence type="ECO:0000256" key="1">
    <source>
        <dbReference type="ARBA" id="ARBA00004167"/>
    </source>
</evidence>
<keyword evidence="5" id="KW-0479">Metal-binding</keyword>
<dbReference type="AlphaFoldDB" id="A0A2P5E2I4"/>
<keyword evidence="6" id="KW-1133">Transmembrane helix</keyword>
<keyword evidence="9" id="KW-0503">Monooxygenase</keyword>
<dbReference type="Proteomes" id="UP000237105">
    <property type="component" value="Unassembled WGS sequence"/>
</dbReference>
<protein>
    <submittedName>
        <fullName evidence="11">Cytochrome P</fullName>
    </submittedName>
</protein>
<evidence type="ECO:0000256" key="4">
    <source>
        <dbReference type="ARBA" id="ARBA00022692"/>
    </source>
</evidence>
<keyword evidence="10" id="KW-0472">Membrane</keyword>
<dbReference type="PANTHER" id="PTHR24282:SF20">
    <property type="entry name" value="CYTOCHROME P450 CYP749A22-LIKE"/>
    <property type="match status" value="1"/>
</dbReference>
<evidence type="ECO:0000256" key="3">
    <source>
        <dbReference type="ARBA" id="ARBA00022617"/>
    </source>
</evidence>
<dbReference type="Gene3D" id="1.10.630.10">
    <property type="entry name" value="Cytochrome P450"/>
    <property type="match status" value="2"/>
</dbReference>
<sequence length="152" mass="17573">MLVHNRLGLLVKAHHDSNKKLRISVEDVVDECKTFYFSRQETTNSFLAWTIFLLSIHIDWQKEAKKENPNLDGIPKLKTVRKVTISFVSLWPYLELLKLQGTTLLHSCLFRAGPRCFVGFNFAITQVKLALSMILQRYTFALSPAYVSPFRL</sequence>
<proteinExistence type="inferred from homology"/>